<comment type="caution">
    <text evidence="1">The sequence shown here is derived from an EMBL/GenBank/DDBJ whole genome shotgun (WGS) entry which is preliminary data.</text>
</comment>
<dbReference type="InterPro" id="IPR008441">
    <property type="entry name" value="AfumC-like_glycosyl_Trfase"/>
</dbReference>
<keyword evidence="2" id="KW-1185">Reference proteome</keyword>
<dbReference type="Proteomes" id="UP000034098">
    <property type="component" value="Unassembled WGS sequence"/>
</dbReference>
<evidence type="ECO:0000313" key="1">
    <source>
        <dbReference type="EMBL" id="KJL41504.1"/>
    </source>
</evidence>
<dbReference type="AlphaFoldDB" id="A0A0M2HA27"/>
<evidence type="ECO:0000313" key="2">
    <source>
        <dbReference type="Proteomes" id="UP000034098"/>
    </source>
</evidence>
<dbReference type="SUPFAM" id="SSF53448">
    <property type="entry name" value="Nucleotide-diphospho-sugar transferases"/>
    <property type="match status" value="1"/>
</dbReference>
<reference evidence="1 2" key="1">
    <citation type="submission" date="2015-02" db="EMBL/GenBank/DDBJ databases">
        <title>Draft genome sequences of ten Microbacterium spp. with emphasis on heavy metal contaminated environments.</title>
        <authorList>
            <person name="Corretto E."/>
        </authorList>
    </citation>
    <scope>NUCLEOTIDE SEQUENCE [LARGE SCALE GENOMIC DNA]</scope>
    <source>
        <strain evidence="1 2">DSM 8608</strain>
    </source>
</reference>
<accession>A0A0M2HA27</accession>
<dbReference type="Pfam" id="PF05704">
    <property type="entry name" value="Caps_synth"/>
    <property type="match status" value="1"/>
</dbReference>
<proteinExistence type="predicted"/>
<sequence>MSEGIPNPLQGLEAQLRRADRFRDAVDPVAAIAAYRTFTEFLRPRLPALRVAAGLPEQPGTRRDGRLIAENDGARVEVSALNLYTFWNTPLGTAPPLVQACVGEMTRLHADLPTPLTVLDGRSARELVEIPDAVADALEKDHPAHFSDFVRISVLDRLGGIWVDATCWAPAPLPAAVAPLLTAGALYPRWTHRQIGNWFIAAVPATALIRLQRLALEAWWEQDGGIPDYFLYHRIFEVLLDLVPEFHGQWDAAPALSSAASHLLQLGMMQPWDPDPLRFVAGASIVQKLSYKYDDVPPGSVLERLVSGEPILVR</sequence>
<dbReference type="RefSeq" id="WP_045300283.1">
    <property type="nucleotide sequence ID" value="NZ_JYJA01000037.1"/>
</dbReference>
<protein>
    <submittedName>
        <fullName evidence="1">Capsular polysaccharide synthesis protein</fullName>
    </submittedName>
</protein>
<gene>
    <name evidence="1" type="ORF">RS82_02733</name>
</gene>
<dbReference type="GO" id="GO:0016757">
    <property type="term" value="F:glycosyltransferase activity"/>
    <property type="evidence" value="ECO:0007669"/>
    <property type="project" value="InterPro"/>
</dbReference>
<organism evidence="1 2">
    <name type="scientific">Microbacterium trichothecenolyticum</name>
    <name type="common">Aureobacterium trichothecenolyticum</name>
    <dbReference type="NCBI Taxonomy" id="69370"/>
    <lineage>
        <taxon>Bacteria</taxon>
        <taxon>Bacillati</taxon>
        <taxon>Actinomycetota</taxon>
        <taxon>Actinomycetes</taxon>
        <taxon>Micrococcales</taxon>
        <taxon>Microbacteriaceae</taxon>
        <taxon>Microbacterium</taxon>
    </lineage>
</organism>
<dbReference type="Gene3D" id="3.90.550.20">
    <property type="match status" value="1"/>
</dbReference>
<dbReference type="EMBL" id="JYJA01000037">
    <property type="protein sequence ID" value="KJL41504.1"/>
    <property type="molecule type" value="Genomic_DNA"/>
</dbReference>
<name>A0A0M2HA27_MICTR</name>
<dbReference type="InterPro" id="IPR029044">
    <property type="entry name" value="Nucleotide-diphossugar_trans"/>
</dbReference>
<dbReference type="PATRIC" id="fig|69370.6.peg.2778"/>